<organism evidence="1 2">
    <name type="scientific">Pelagimonas phthalicica</name>
    <dbReference type="NCBI Taxonomy" id="1037362"/>
    <lineage>
        <taxon>Bacteria</taxon>
        <taxon>Pseudomonadati</taxon>
        <taxon>Pseudomonadota</taxon>
        <taxon>Alphaproteobacteria</taxon>
        <taxon>Rhodobacterales</taxon>
        <taxon>Roseobacteraceae</taxon>
        <taxon>Pelagimonas</taxon>
    </lineage>
</organism>
<proteinExistence type="predicted"/>
<dbReference type="EMBL" id="FXXP01000001">
    <property type="protein sequence ID" value="SMX27382.1"/>
    <property type="molecule type" value="Genomic_DNA"/>
</dbReference>
<sequence>MQTYVSKSVALAVPAPTRGGAHLPVMFATLSTLSLSELTSVVLTSPKRRPVGAGRRWHGGPRALIPCRFSKQGGGN</sequence>
<keyword evidence="2" id="KW-1185">Reference proteome</keyword>
<dbReference type="Proteomes" id="UP000225972">
    <property type="component" value="Unassembled WGS sequence"/>
</dbReference>
<protein>
    <submittedName>
        <fullName evidence="1">Uncharacterized protein</fullName>
    </submittedName>
</protein>
<dbReference type="AlphaFoldDB" id="A0A238JBP0"/>
<accession>A0A238JBP0</accession>
<evidence type="ECO:0000313" key="2">
    <source>
        <dbReference type="Proteomes" id="UP000225972"/>
    </source>
</evidence>
<evidence type="ECO:0000313" key="1">
    <source>
        <dbReference type="EMBL" id="SMX27382.1"/>
    </source>
</evidence>
<gene>
    <name evidence="1" type="ORF">TRP8649_01487</name>
</gene>
<reference evidence="2" key="1">
    <citation type="submission" date="2017-05" db="EMBL/GenBank/DDBJ databases">
        <authorList>
            <person name="Rodrigo-Torres L."/>
            <person name="Arahal R. D."/>
            <person name="Lucena T."/>
        </authorList>
    </citation>
    <scope>NUCLEOTIDE SEQUENCE [LARGE SCALE GENOMIC DNA]</scope>
    <source>
        <strain evidence="2">CECT 8649</strain>
    </source>
</reference>
<name>A0A238JBP0_9RHOB</name>